<dbReference type="EMBL" id="JAGGLB010000005">
    <property type="protein sequence ID" value="MBP1990636.1"/>
    <property type="molecule type" value="Genomic_DNA"/>
</dbReference>
<dbReference type="CDD" id="cd18563">
    <property type="entry name" value="ABC_6TM_exporter_like"/>
    <property type="match status" value="1"/>
</dbReference>
<dbReference type="Proteomes" id="UP001519287">
    <property type="component" value="Unassembled WGS sequence"/>
</dbReference>
<keyword evidence="6 7" id="KW-0472">Membrane</keyword>
<dbReference type="Gene3D" id="3.40.50.300">
    <property type="entry name" value="P-loop containing nucleotide triphosphate hydrolases"/>
    <property type="match status" value="1"/>
</dbReference>
<comment type="subcellular location">
    <subcellularLocation>
        <location evidence="1">Cell membrane</location>
        <topology evidence="1">Multi-pass membrane protein</topology>
    </subcellularLocation>
</comment>
<keyword evidence="2 7" id="KW-0812">Transmembrane</keyword>
<dbReference type="Pfam" id="PF00664">
    <property type="entry name" value="ABC_membrane"/>
    <property type="match status" value="1"/>
</dbReference>
<protein>
    <submittedName>
        <fullName evidence="10">ATP-binding cassette subfamily B protein</fullName>
    </submittedName>
</protein>
<evidence type="ECO:0000256" key="4">
    <source>
        <dbReference type="ARBA" id="ARBA00022840"/>
    </source>
</evidence>
<feature type="transmembrane region" description="Helical" evidence="7">
    <location>
        <begin position="414"/>
        <end position="434"/>
    </location>
</feature>
<accession>A0ABS4ISU0</accession>
<dbReference type="SUPFAM" id="SSF90123">
    <property type="entry name" value="ABC transporter transmembrane region"/>
    <property type="match status" value="1"/>
</dbReference>
<keyword evidence="4 10" id="KW-0067">ATP-binding</keyword>
<dbReference type="PROSITE" id="PS00211">
    <property type="entry name" value="ABC_TRANSPORTER_1"/>
    <property type="match status" value="1"/>
</dbReference>
<keyword evidence="5 7" id="KW-1133">Transmembrane helix</keyword>
<feature type="transmembrane region" description="Helical" evidence="7">
    <location>
        <begin position="281"/>
        <end position="300"/>
    </location>
</feature>
<dbReference type="InterPro" id="IPR003439">
    <property type="entry name" value="ABC_transporter-like_ATP-bd"/>
</dbReference>
<dbReference type="PANTHER" id="PTHR43394">
    <property type="entry name" value="ATP-DEPENDENT PERMEASE MDL1, MITOCHONDRIAL"/>
    <property type="match status" value="1"/>
</dbReference>
<dbReference type="PROSITE" id="PS50929">
    <property type="entry name" value="ABC_TM1F"/>
    <property type="match status" value="1"/>
</dbReference>
<dbReference type="InterPro" id="IPR011527">
    <property type="entry name" value="ABC1_TM_dom"/>
</dbReference>
<name>A0ABS4ISU0_9BACL</name>
<evidence type="ECO:0000313" key="11">
    <source>
        <dbReference type="Proteomes" id="UP001519287"/>
    </source>
</evidence>
<sequence length="732" mass="81043">MSIFDRLPVHLQETLSEEPLFTAKSDLQEDGKFGELWLAITEKKVLVWSAEGSPLCTLTMEDVVDARAVGAIGGGSFIADTKAGPVVLARYTAALSAMFSFAAKLLAAIAKGEERPAATEKEFPRFCPSCSMQLAEGTQSCPVCKPKGKIIIRMLSYAKPYKLQMVGAALMLIVATLIELIPPYLTKVIVDEVLQPKNMGESLMWLVLGLAATAVVLSMMQTIRGYIGVWIGAKLMSDIRRDIYNKLMGLSLAFFDRRQTSQFIGRVNSDSESMRQFLTDGIIWITGEVLKLVAIMIVMANMNWKLTLLAMVPVPFMLILSMTIWPIIRARWYRQWRSIFRINVLVGDSLSGIRVVKAFGQESSEKNRYSEANKEVMKQNIRVDGMWQGIFPVFSLIAGVSILLVWFYGGQSVLQGTMTLGVLMALIAYLGMFLGPLQWFSQAINWANSALSSADRVFEIIDTRSEVPDSPNPVELPSIKGDVVFDQVTYGYEKHQPVLKNVNLTVAAGEMIGLVGHSGAGKSTFINMLCRFYDPNEGSISIDGIDLRSISQEDLRSQIGVVLQETFLFDGTVAENIAYSKPDATPLEIMRAAKIANAHDFIVSMADGYDTRVGERGHRLSGGEKQRISIARAIIHDPRILILDEATASVDTETERQIQEAISRLVKGRTTFAIAHRLSTLRNAARLIVLERGKIMEMGTHEELLGKEGIYFKLVEAQKQLSEIRGIQGNEC</sequence>
<feature type="transmembrane region" description="Helical" evidence="7">
    <location>
        <begin position="163"/>
        <end position="185"/>
    </location>
</feature>
<evidence type="ECO:0000256" key="3">
    <source>
        <dbReference type="ARBA" id="ARBA00022741"/>
    </source>
</evidence>
<dbReference type="RefSeq" id="WP_209971384.1">
    <property type="nucleotide sequence ID" value="NZ_JAGGLB010000005.1"/>
</dbReference>
<dbReference type="Gene3D" id="1.20.1560.10">
    <property type="entry name" value="ABC transporter type 1, transmembrane domain"/>
    <property type="match status" value="1"/>
</dbReference>
<dbReference type="Pfam" id="PF00005">
    <property type="entry name" value="ABC_tran"/>
    <property type="match status" value="1"/>
</dbReference>
<evidence type="ECO:0000259" key="8">
    <source>
        <dbReference type="PROSITE" id="PS50893"/>
    </source>
</evidence>
<dbReference type="InterPro" id="IPR017871">
    <property type="entry name" value="ABC_transporter-like_CS"/>
</dbReference>
<feature type="transmembrane region" description="Helical" evidence="7">
    <location>
        <begin position="306"/>
        <end position="328"/>
    </location>
</feature>
<dbReference type="PANTHER" id="PTHR43394:SF1">
    <property type="entry name" value="ATP-BINDING CASSETTE SUB-FAMILY B MEMBER 10, MITOCHONDRIAL"/>
    <property type="match status" value="1"/>
</dbReference>
<dbReference type="PROSITE" id="PS50893">
    <property type="entry name" value="ABC_TRANSPORTER_2"/>
    <property type="match status" value="1"/>
</dbReference>
<evidence type="ECO:0000256" key="5">
    <source>
        <dbReference type="ARBA" id="ARBA00022989"/>
    </source>
</evidence>
<dbReference type="GO" id="GO:0005524">
    <property type="term" value="F:ATP binding"/>
    <property type="evidence" value="ECO:0007669"/>
    <property type="project" value="UniProtKB-KW"/>
</dbReference>
<proteinExistence type="predicted"/>
<organism evidence="10 11">
    <name type="scientific">Paenibacillus eucommiae</name>
    <dbReference type="NCBI Taxonomy" id="1355755"/>
    <lineage>
        <taxon>Bacteria</taxon>
        <taxon>Bacillati</taxon>
        <taxon>Bacillota</taxon>
        <taxon>Bacilli</taxon>
        <taxon>Bacillales</taxon>
        <taxon>Paenibacillaceae</taxon>
        <taxon>Paenibacillus</taxon>
    </lineage>
</organism>
<gene>
    <name evidence="10" type="ORF">J2Z66_002242</name>
</gene>
<reference evidence="10 11" key="1">
    <citation type="submission" date="2021-03" db="EMBL/GenBank/DDBJ databases">
        <title>Genomic Encyclopedia of Type Strains, Phase IV (KMG-IV): sequencing the most valuable type-strain genomes for metagenomic binning, comparative biology and taxonomic classification.</title>
        <authorList>
            <person name="Goeker M."/>
        </authorList>
    </citation>
    <scope>NUCLEOTIDE SEQUENCE [LARGE SCALE GENOMIC DNA]</scope>
    <source>
        <strain evidence="10 11">DSM 26048</strain>
    </source>
</reference>
<dbReference type="InterPro" id="IPR003593">
    <property type="entry name" value="AAA+_ATPase"/>
</dbReference>
<evidence type="ECO:0000256" key="2">
    <source>
        <dbReference type="ARBA" id="ARBA00022692"/>
    </source>
</evidence>
<feature type="transmembrane region" description="Helical" evidence="7">
    <location>
        <begin position="387"/>
        <end position="408"/>
    </location>
</feature>
<dbReference type="InterPro" id="IPR039421">
    <property type="entry name" value="Type_1_exporter"/>
</dbReference>
<feature type="domain" description="ABC transporter" evidence="8">
    <location>
        <begin position="483"/>
        <end position="717"/>
    </location>
</feature>
<keyword evidence="11" id="KW-1185">Reference proteome</keyword>
<evidence type="ECO:0000256" key="1">
    <source>
        <dbReference type="ARBA" id="ARBA00004651"/>
    </source>
</evidence>
<evidence type="ECO:0000256" key="6">
    <source>
        <dbReference type="ARBA" id="ARBA00023136"/>
    </source>
</evidence>
<dbReference type="SMART" id="SM00382">
    <property type="entry name" value="AAA"/>
    <property type="match status" value="1"/>
</dbReference>
<evidence type="ECO:0000259" key="9">
    <source>
        <dbReference type="PROSITE" id="PS50929"/>
    </source>
</evidence>
<evidence type="ECO:0000256" key="7">
    <source>
        <dbReference type="SAM" id="Phobius"/>
    </source>
</evidence>
<comment type="caution">
    <text evidence="10">The sequence shown here is derived from an EMBL/GenBank/DDBJ whole genome shotgun (WGS) entry which is preliminary data.</text>
</comment>
<evidence type="ECO:0000313" key="10">
    <source>
        <dbReference type="EMBL" id="MBP1990636.1"/>
    </source>
</evidence>
<feature type="domain" description="ABC transmembrane type-1" evidence="9">
    <location>
        <begin position="166"/>
        <end position="445"/>
    </location>
</feature>
<feature type="transmembrane region" description="Helical" evidence="7">
    <location>
        <begin position="205"/>
        <end position="231"/>
    </location>
</feature>
<dbReference type="SUPFAM" id="SSF52540">
    <property type="entry name" value="P-loop containing nucleoside triphosphate hydrolases"/>
    <property type="match status" value="1"/>
</dbReference>
<keyword evidence="3" id="KW-0547">Nucleotide-binding</keyword>
<dbReference type="InterPro" id="IPR027417">
    <property type="entry name" value="P-loop_NTPase"/>
</dbReference>
<dbReference type="InterPro" id="IPR036640">
    <property type="entry name" value="ABC1_TM_sf"/>
</dbReference>